<gene>
    <name evidence="9" type="ORF">BU16DRAFT_561723</name>
</gene>
<comment type="subcellular location">
    <subcellularLocation>
        <location evidence="1">Nucleus</location>
    </subcellularLocation>
</comment>
<dbReference type="EMBL" id="MU004189">
    <property type="protein sequence ID" value="KAF2495440.1"/>
    <property type="molecule type" value="Genomic_DNA"/>
</dbReference>
<feature type="domain" description="Transcriptional coactivator p15 (PC4) C-terminal" evidence="8">
    <location>
        <begin position="48"/>
        <end position="98"/>
    </location>
</feature>
<evidence type="ECO:0000256" key="1">
    <source>
        <dbReference type="ARBA" id="ARBA00004123"/>
    </source>
</evidence>
<evidence type="ECO:0000256" key="6">
    <source>
        <dbReference type="ARBA" id="ARBA00023242"/>
    </source>
</evidence>
<dbReference type="OrthoDB" id="2505440at2759"/>
<evidence type="ECO:0000256" key="7">
    <source>
        <dbReference type="SAM" id="MobiDB-lite"/>
    </source>
</evidence>
<dbReference type="AlphaFoldDB" id="A0A6A6QU06"/>
<organism evidence="9 10">
    <name type="scientific">Lophium mytilinum</name>
    <dbReference type="NCBI Taxonomy" id="390894"/>
    <lineage>
        <taxon>Eukaryota</taxon>
        <taxon>Fungi</taxon>
        <taxon>Dikarya</taxon>
        <taxon>Ascomycota</taxon>
        <taxon>Pezizomycotina</taxon>
        <taxon>Dothideomycetes</taxon>
        <taxon>Pleosporomycetidae</taxon>
        <taxon>Mytilinidiales</taxon>
        <taxon>Mytilinidiaceae</taxon>
        <taxon>Lophium</taxon>
    </lineage>
</organism>
<keyword evidence="4" id="KW-0238">DNA-binding</keyword>
<sequence length="164" mass="18155">MTGKKGVARTKKRAAEVDSDNEIITKKAKATSSGPPEQHKDSDGQPYWELGTKNRVSIAEFKGKTFVNIREYYEKDGKWLPGKKGIMLPPEQYTILLAALPQIEKVLSESGVIIPRPQYDGAPGKPAGDDDELDVDEAEDEEEAPKVKRNKRKSPSADADEDED</sequence>
<dbReference type="GO" id="GO:0003677">
    <property type="term" value="F:DNA binding"/>
    <property type="evidence" value="ECO:0007669"/>
    <property type="project" value="UniProtKB-KW"/>
</dbReference>
<evidence type="ECO:0000256" key="4">
    <source>
        <dbReference type="ARBA" id="ARBA00023125"/>
    </source>
</evidence>
<keyword evidence="6" id="KW-0539">Nucleus</keyword>
<protein>
    <submittedName>
        <fullName evidence="9">PC4-domain-containing protein</fullName>
    </submittedName>
</protein>
<evidence type="ECO:0000313" key="10">
    <source>
        <dbReference type="Proteomes" id="UP000799750"/>
    </source>
</evidence>
<name>A0A6A6QU06_9PEZI</name>
<feature type="region of interest" description="Disordered" evidence="7">
    <location>
        <begin position="1"/>
        <end position="48"/>
    </location>
</feature>
<dbReference type="Pfam" id="PF02229">
    <property type="entry name" value="PC4"/>
    <property type="match status" value="1"/>
</dbReference>
<proteinExistence type="inferred from homology"/>
<dbReference type="InterPro" id="IPR003173">
    <property type="entry name" value="PC4_C"/>
</dbReference>
<comment type="similarity">
    <text evidence="2">Belongs to the transcriptional coactivator PC4 family.</text>
</comment>
<feature type="compositionally biased region" description="Acidic residues" evidence="7">
    <location>
        <begin position="129"/>
        <end position="143"/>
    </location>
</feature>
<dbReference type="GO" id="GO:0005634">
    <property type="term" value="C:nucleus"/>
    <property type="evidence" value="ECO:0007669"/>
    <property type="project" value="UniProtKB-SubCell"/>
</dbReference>
<dbReference type="Proteomes" id="UP000799750">
    <property type="component" value="Unassembled WGS sequence"/>
</dbReference>
<feature type="compositionally biased region" description="Basic residues" evidence="7">
    <location>
        <begin position="1"/>
        <end position="12"/>
    </location>
</feature>
<dbReference type="InterPro" id="IPR045125">
    <property type="entry name" value="Sub1/Tcp4-like"/>
</dbReference>
<keyword evidence="10" id="KW-1185">Reference proteome</keyword>
<evidence type="ECO:0000313" key="9">
    <source>
        <dbReference type="EMBL" id="KAF2495440.1"/>
    </source>
</evidence>
<evidence type="ECO:0000256" key="5">
    <source>
        <dbReference type="ARBA" id="ARBA00023163"/>
    </source>
</evidence>
<dbReference type="SUPFAM" id="SSF54447">
    <property type="entry name" value="ssDNA-binding transcriptional regulator domain"/>
    <property type="match status" value="1"/>
</dbReference>
<dbReference type="GO" id="GO:0003713">
    <property type="term" value="F:transcription coactivator activity"/>
    <property type="evidence" value="ECO:0007669"/>
    <property type="project" value="InterPro"/>
</dbReference>
<feature type="region of interest" description="Disordered" evidence="7">
    <location>
        <begin position="114"/>
        <end position="164"/>
    </location>
</feature>
<dbReference type="GO" id="GO:0060261">
    <property type="term" value="P:positive regulation of transcription initiation by RNA polymerase II"/>
    <property type="evidence" value="ECO:0007669"/>
    <property type="project" value="InterPro"/>
</dbReference>
<evidence type="ECO:0000256" key="2">
    <source>
        <dbReference type="ARBA" id="ARBA00009001"/>
    </source>
</evidence>
<evidence type="ECO:0000259" key="8">
    <source>
        <dbReference type="Pfam" id="PF02229"/>
    </source>
</evidence>
<evidence type="ECO:0000256" key="3">
    <source>
        <dbReference type="ARBA" id="ARBA00023015"/>
    </source>
</evidence>
<dbReference type="PANTHER" id="PTHR13215">
    <property type="entry name" value="RNA POLYMERASE II TRANSCRIPTIONAL COACTIVATOR"/>
    <property type="match status" value="1"/>
</dbReference>
<dbReference type="Gene3D" id="2.30.31.10">
    <property type="entry name" value="Transcriptional Coactivator Pc4, Chain A"/>
    <property type="match status" value="1"/>
</dbReference>
<keyword evidence="5" id="KW-0804">Transcription</keyword>
<accession>A0A6A6QU06</accession>
<dbReference type="InterPro" id="IPR009044">
    <property type="entry name" value="ssDNA-bd_transcriptional_reg"/>
</dbReference>
<keyword evidence="3" id="KW-0805">Transcription regulation</keyword>
<reference evidence="9" key="1">
    <citation type="journal article" date="2020" name="Stud. Mycol.">
        <title>101 Dothideomycetes genomes: a test case for predicting lifestyles and emergence of pathogens.</title>
        <authorList>
            <person name="Haridas S."/>
            <person name="Albert R."/>
            <person name="Binder M."/>
            <person name="Bloem J."/>
            <person name="Labutti K."/>
            <person name="Salamov A."/>
            <person name="Andreopoulos B."/>
            <person name="Baker S."/>
            <person name="Barry K."/>
            <person name="Bills G."/>
            <person name="Bluhm B."/>
            <person name="Cannon C."/>
            <person name="Castanera R."/>
            <person name="Culley D."/>
            <person name="Daum C."/>
            <person name="Ezra D."/>
            <person name="Gonzalez J."/>
            <person name="Henrissat B."/>
            <person name="Kuo A."/>
            <person name="Liang C."/>
            <person name="Lipzen A."/>
            <person name="Lutzoni F."/>
            <person name="Magnuson J."/>
            <person name="Mondo S."/>
            <person name="Nolan M."/>
            <person name="Ohm R."/>
            <person name="Pangilinan J."/>
            <person name="Park H.-J."/>
            <person name="Ramirez L."/>
            <person name="Alfaro M."/>
            <person name="Sun H."/>
            <person name="Tritt A."/>
            <person name="Yoshinaga Y."/>
            <person name="Zwiers L.-H."/>
            <person name="Turgeon B."/>
            <person name="Goodwin S."/>
            <person name="Spatafora J."/>
            <person name="Crous P."/>
            <person name="Grigoriev I."/>
        </authorList>
    </citation>
    <scope>NUCLEOTIDE SEQUENCE</scope>
    <source>
        <strain evidence="9">CBS 269.34</strain>
    </source>
</reference>